<feature type="domain" description="DUF1618" evidence="1">
    <location>
        <begin position="147"/>
        <end position="293"/>
    </location>
</feature>
<dbReference type="PANTHER" id="PTHR33074:SF75">
    <property type="entry name" value="OS01G0189800 PROTEIN"/>
    <property type="match status" value="1"/>
</dbReference>
<dbReference type="OrthoDB" id="604127at2759"/>
<keyword evidence="3" id="KW-1185">Reference proteome</keyword>
<protein>
    <recommendedName>
        <fullName evidence="1">DUF1618 domain-containing protein</fullName>
    </recommendedName>
</protein>
<dbReference type="AlphaFoldDB" id="A0A835F7F8"/>
<reference evidence="2" key="1">
    <citation type="submission" date="2020-07" db="EMBL/GenBank/DDBJ databases">
        <title>Genome sequence and genetic diversity analysis of an under-domesticated orphan crop, white fonio (Digitaria exilis).</title>
        <authorList>
            <person name="Bennetzen J.L."/>
            <person name="Chen S."/>
            <person name="Ma X."/>
            <person name="Wang X."/>
            <person name="Yssel A.E.J."/>
            <person name="Chaluvadi S.R."/>
            <person name="Johnson M."/>
            <person name="Gangashetty P."/>
            <person name="Hamidou F."/>
            <person name="Sanogo M.D."/>
            <person name="Zwaenepoel A."/>
            <person name="Wallace J."/>
            <person name="Van De Peer Y."/>
            <person name="Van Deynze A."/>
        </authorList>
    </citation>
    <scope>NUCLEOTIDE SEQUENCE</scope>
    <source>
        <tissue evidence="2">Leaves</tissue>
    </source>
</reference>
<accession>A0A835F7F8</accession>
<dbReference type="EMBL" id="JACEFO010001613">
    <property type="protein sequence ID" value="KAF8730940.1"/>
    <property type="molecule type" value="Genomic_DNA"/>
</dbReference>
<evidence type="ECO:0000313" key="2">
    <source>
        <dbReference type="EMBL" id="KAF8730940.1"/>
    </source>
</evidence>
<dbReference type="PANTHER" id="PTHR33074">
    <property type="entry name" value="EXPRESSED PROTEIN-RELATED"/>
    <property type="match status" value="1"/>
</dbReference>
<comment type="caution">
    <text evidence="2">The sequence shown here is derived from an EMBL/GenBank/DDBJ whole genome shotgun (WGS) entry which is preliminary data.</text>
</comment>
<organism evidence="2 3">
    <name type="scientific">Digitaria exilis</name>
    <dbReference type="NCBI Taxonomy" id="1010633"/>
    <lineage>
        <taxon>Eukaryota</taxon>
        <taxon>Viridiplantae</taxon>
        <taxon>Streptophyta</taxon>
        <taxon>Embryophyta</taxon>
        <taxon>Tracheophyta</taxon>
        <taxon>Spermatophyta</taxon>
        <taxon>Magnoliopsida</taxon>
        <taxon>Liliopsida</taxon>
        <taxon>Poales</taxon>
        <taxon>Poaceae</taxon>
        <taxon>PACMAD clade</taxon>
        <taxon>Panicoideae</taxon>
        <taxon>Panicodae</taxon>
        <taxon>Paniceae</taxon>
        <taxon>Anthephorinae</taxon>
        <taxon>Digitaria</taxon>
    </lineage>
</organism>
<sequence length="346" mass="39954">MSRAISRPHGADDALVDYFVYQATTDALRRPSLLLLLPTARYDDEEERSAQGRGGRPLRQVLLSRDGTGIMSCSRRKDSESTSFVVAKLMIKSGSRPEIQVHLFRSGSESKWKVFKNLHVHGENGGRDLNWWSTDAVVPYQHRFLIWVDYYRGMIMVDMSSSESEEKDVAPPRLRYVPLPVEKVLGDPDHIEYGRGFPQGCRCVCATRDGLKFVSVDHRHTSNWGVGHREVLKWNHTFRITIWSLHEGDYTWRKDVTMYEEEFWEAVGSGEHLIPHVPPEYPVVNMDYPDIVCFRLKKISYSFEDPIWMIEVDIKKKALLAATAYSMEQAQMPRKIPSTMPEQHPR</sequence>
<dbReference type="Proteomes" id="UP000636709">
    <property type="component" value="Unassembled WGS sequence"/>
</dbReference>
<name>A0A835F7F8_9POAL</name>
<dbReference type="InterPro" id="IPR011676">
    <property type="entry name" value="DUF1618"/>
</dbReference>
<proteinExistence type="predicted"/>
<gene>
    <name evidence="2" type="ORF">HU200_016815</name>
</gene>
<dbReference type="Pfam" id="PF07762">
    <property type="entry name" value="DUF1618"/>
    <property type="match status" value="1"/>
</dbReference>
<evidence type="ECO:0000259" key="1">
    <source>
        <dbReference type="Pfam" id="PF07762"/>
    </source>
</evidence>
<dbReference type="Gramene" id="Dexi8B01G0004940.1">
    <property type="protein sequence ID" value="Dexi8B01G0004940.1:cds"/>
    <property type="gene ID" value="Dexi8B01G0004940"/>
</dbReference>
<evidence type="ECO:0000313" key="3">
    <source>
        <dbReference type="Proteomes" id="UP000636709"/>
    </source>
</evidence>